<comment type="caution">
    <text evidence="2">The sequence shown here is derived from an EMBL/GenBank/DDBJ whole genome shotgun (WGS) entry which is preliminary data.</text>
</comment>
<evidence type="ECO:0000256" key="1">
    <source>
        <dbReference type="SAM" id="MobiDB-lite"/>
    </source>
</evidence>
<sequence>MGGADGRAELAVGTQPVPAADRTHPIPQRCTYAQLDKPVRYDLDEILRSPG</sequence>
<protein>
    <submittedName>
        <fullName evidence="2">Uncharacterized protein</fullName>
    </submittedName>
</protein>
<proteinExistence type="predicted"/>
<dbReference type="RefSeq" id="WP_242708374.1">
    <property type="nucleotide sequence ID" value="NZ_JALDAX010000001.1"/>
</dbReference>
<evidence type="ECO:0000313" key="3">
    <source>
        <dbReference type="Proteomes" id="UP001165270"/>
    </source>
</evidence>
<name>A0ABS9XA76_9ACTN</name>
<feature type="region of interest" description="Disordered" evidence="1">
    <location>
        <begin position="1"/>
        <end position="25"/>
    </location>
</feature>
<keyword evidence="3" id="KW-1185">Reference proteome</keyword>
<reference evidence="2" key="1">
    <citation type="submission" date="2022-03" db="EMBL/GenBank/DDBJ databases">
        <title>Streptomyces 7R015 and 7R016 isolated from Barleria lupulina in Thailand.</title>
        <authorList>
            <person name="Kanchanasin P."/>
            <person name="Phongsopitanun W."/>
            <person name="Tanasupawat S."/>
        </authorList>
    </citation>
    <scope>NUCLEOTIDE SEQUENCE</scope>
    <source>
        <strain evidence="2">7R016</strain>
    </source>
</reference>
<dbReference type="EMBL" id="JALDAX010000001">
    <property type="protein sequence ID" value="MCI3238961.1"/>
    <property type="molecule type" value="Genomic_DNA"/>
</dbReference>
<organism evidence="2 3">
    <name type="scientific">Streptomyces spinosisporus</name>
    <dbReference type="NCBI Taxonomy" id="2927582"/>
    <lineage>
        <taxon>Bacteria</taxon>
        <taxon>Bacillati</taxon>
        <taxon>Actinomycetota</taxon>
        <taxon>Actinomycetes</taxon>
        <taxon>Kitasatosporales</taxon>
        <taxon>Streptomycetaceae</taxon>
        <taxon>Streptomyces</taxon>
    </lineage>
</organism>
<gene>
    <name evidence="2" type="ORF">MQN93_04395</name>
</gene>
<dbReference type="Proteomes" id="UP001165270">
    <property type="component" value="Unassembled WGS sequence"/>
</dbReference>
<evidence type="ECO:0000313" key="2">
    <source>
        <dbReference type="EMBL" id="MCI3238961.1"/>
    </source>
</evidence>
<accession>A0ABS9XA76</accession>